<evidence type="ECO:0000256" key="4">
    <source>
        <dbReference type="ARBA" id="ARBA00022847"/>
    </source>
</evidence>
<reference evidence="7 8" key="1">
    <citation type="submission" date="2024-02" db="EMBL/GenBank/DDBJ databases">
        <title>STSV induces naive adaptation in Sulfolobus.</title>
        <authorList>
            <person name="Xiang X."/>
            <person name="Song M."/>
        </authorList>
    </citation>
    <scope>NUCLEOTIDE SEQUENCE [LARGE SCALE GENOMIC DNA]</scope>
    <source>
        <strain evidence="7 8">RT2</strain>
    </source>
</reference>
<dbReference type="PANTHER" id="PTHR43528:SF1">
    <property type="entry name" value="ALPHA-KETOGLUTARATE PERMEASE"/>
    <property type="match status" value="1"/>
</dbReference>
<keyword evidence="5" id="KW-1133">Transmembrane helix</keyword>
<dbReference type="Gene3D" id="1.20.1250.20">
    <property type="entry name" value="MFS general substrate transporter like domains"/>
    <property type="match status" value="1"/>
</dbReference>
<organism evidence="7 8">
    <name type="scientific">Sulfolobus tengchongensis</name>
    <dbReference type="NCBI Taxonomy" id="207809"/>
    <lineage>
        <taxon>Archaea</taxon>
        <taxon>Thermoproteota</taxon>
        <taxon>Thermoprotei</taxon>
        <taxon>Sulfolobales</taxon>
        <taxon>Sulfolobaceae</taxon>
        <taxon>Sulfolobus</taxon>
    </lineage>
</organism>
<dbReference type="GeneID" id="89336753"/>
<dbReference type="EMBL" id="CP146016">
    <property type="protein sequence ID" value="WWQ59487.1"/>
    <property type="molecule type" value="Genomic_DNA"/>
</dbReference>
<evidence type="ECO:0000313" key="8">
    <source>
        <dbReference type="Proteomes" id="UP001432202"/>
    </source>
</evidence>
<evidence type="ECO:0000313" key="7">
    <source>
        <dbReference type="EMBL" id="WWQ59487.1"/>
    </source>
</evidence>
<dbReference type="GO" id="GO:0005886">
    <property type="term" value="C:plasma membrane"/>
    <property type="evidence" value="ECO:0007669"/>
    <property type="project" value="UniProtKB-SubCell"/>
</dbReference>
<feature type="transmembrane region" description="Helical" evidence="5">
    <location>
        <begin position="81"/>
        <end position="103"/>
    </location>
</feature>
<dbReference type="PROSITE" id="PS50850">
    <property type="entry name" value="MFS"/>
    <property type="match status" value="1"/>
</dbReference>
<dbReference type="GO" id="GO:0015293">
    <property type="term" value="F:symporter activity"/>
    <property type="evidence" value="ECO:0007669"/>
    <property type="project" value="UniProtKB-KW"/>
</dbReference>
<evidence type="ECO:0000256" key="2">
    <source>
        <dbReference type="ARBA" id="ARBA00022448"/>
    </source>
</evidence>
<dbReference type="RefSeq" id="WP_338598668.1">
    <property type="nucleotide sequence ID" value="NZ_CP146016.1"/>
</dbReference>
<dbReference type="AlphaFoldDB" id="A0AAX4KYH3"/>
<dbReference type="Proteomes" id="UP001432202">
    <property type="component" value="Chromosome"/>
</dbReference>
<proteinExistence type="predicted"/>
<accession>A0AAX4KYH3</accession>
<feature type="transmembrane region" description="Helical" evidence="5">
    <location>
        <begin position="109"/>
        <end position="130"/>
    </location>
</feature>
<feature type="domain" description="Major facilitator superfamily (MFS) profile" evidence="6">
    <location>
        <begin position="1"/>
        <end position="423"/>
    </location>
</feature>
<feature type="transmembrane region" description="Helical" evidence="5">
    <location>
        <begin position="49"/>
        <end position="69"/>
    </location>
</feature>
<keyword evidence="8" id="KW-1185">Reference proteome</keyword>
<feature type="transmembrane region" description="Helical" evidence="5">
    <location>
        <begin position="180"/>
        <end position="205"/>
    </location>
</feature>
<keyword evidence="5" id="KW-0472">Membrane</keyword>
<feature type="transmembrane region" description="Helical" evidence="5">
    <location>
        <begin position="400"/>
        <end position="420"/>
    </location>
</feature>
<gene>
    <name evidence="7" type="ORF">V6M85_08255</name>
</gene>
<dbReference type="SUPFAM" id="SSF103473">
    <property type="entry name" value="MFS general substrate transporter"/>
    <property type="match status" value="1"/>
</dbReference>
<feature type="transmembrane region" description="Helical" evidence="5">
    <location>
        <begin position="368"/>
        <end position="388"/>
    </location>
</feature>
<name>A0AAX4KYH3_9CREN</name>
<keyword evidence="3" id="KW-1003">Cell membrane</keyword>
<evidence type="ECO:0000259" key="6">
    <source>
        <dbReference type="PROSITE" id="PS50850"/>
    </source>
</evidence>
<dbReference type="InterPro" id="IPR011701">
    <property type="entry name" value="MFS"/>
</dbReference>
<feature type="transmembrane region" description="Helical" evidence="5">
    <location>
        <begin position="284"/>
        <end position="304"/>
    </location>
</feature>
<evidence type="ECO:0000256" key="5">
    <source>
        <dbReference type="SAM" id="Phobius"/>
    </source>
</evidence>
<dbReference type="Pfam" id="PF07690">
    <property type="entry name" value="MFS_1"/>
    <property type="match status" value="1"/>
</dbReference>
<dbReference type="PANTHER" id="PTHR43528">
    <property type="entry name" value="ALPHA-KETOGLUTARATE PERMEASE"/>
    <property type="match status" value="1"/>
</dbReference>
<dbReference type="InterPro" id="IPR051084">
    <property type="entry name" value="H+-coupled_symporters"/>
</dbReference>
<dbReference type="InterPro" id="IPR036259">
    <property type="entry name" value="MFS_trans_sf"/>
</dbReference>
<evidence type="ECO:0000256" key="3">
    <source>
        <dbReference type="ARBA" id="ARBA00022475"/>
    </source>
</evidence>
<keyword evidence="5" id="KW-0812">Transmembrane</keyword>
<feature type="transmembrane region" description="Helical" evidence="5">
    <location>
        <begin position="337"/>
        <end position="356"/>
    </location>
</feature>
<sequence>MEKSTIKLIDSAKWTSIHSLMFASLAVGYFMWGVIESIAPLTYPNINNVLFLLTPTFATIAGDLVLPFFSDRRLGRKTTFFITMSMYSIGTLLLVIASLIAGFNTDNLAKFPSILLIILGIIFGVFGVEGEVPVMLSYTAEMMPLKYRDSILVLAPNFDNIGAMVAALIGYLTYSLSNSFVIELLAISIVAILGIVTAIVIRLLLPESVRWLIVKGQVDKAEKEVEKVAKSGVTNVNESNVNKKLSVSSRYAFLAIIGLSQYLTYGLMAFVVADYYFSSSETPFIIFIANLGASIAGFIAALIAKQMRTRIFALLSYVGGTLSMIPIILLTKNFVLTAFYALLIVNMLFSEFGWAVRTIYEPTLMPKNLRAFMIGLIRLVPITAYAISVYITSSFNLTDYLIYNSVLWAIGGIASIIWYFKGIDTNYVPLEKVD</sequence>
<protein>
    <submittedName>
        <fullName evidence="7">MFS transporter</fullName>
    </submittedName>
</protein>
<feature type="transmembrane region" description="Helical" evidence="5">
    <location>
        <begin position="311"/>
        <end position="331"/>
    </location>
</feature>
<feature type="transmembrane region" description="Helical" evidence="5">
    <location>
        <begin position="151"/>
        <end position="174"/>
    </location>
</feature>
<keyword evidence="4" id="KW-0769">Symport</keyword>
<keyword evidence="2" id="KW-0813">Transport</keyword>
<feature type="transmembrane region" description="Helical" evidence="5">
    <location>
        <begin position="20"/>
        <end position="43"/>
    </location>
</feature>
<feature type="transmembrane region" description="Helical" evidence="5">
    <location>
        <begin position="251"/>
        <end position="272"/>
    </location>
</feature>
<evidence type="ECO:0000256" key="1">
    <source>
        <dbReference type="ARBA" id="ARBA00004651"/>
    </source>
</evidence>
<dbReference type="InterPro" id="IPR020846">
    <property type="entry name" value="MFS_dom"/>
</dbReference>
<comment type="subcellular location">
    <subcellularLocation>
        <location evidence="1">Cell membrane</location>
        <topology evidence="1">Multi-pass membrane protein</topology>
    </subcellularLocation>
</comment>